<dbReference type="EMBL" id="JAATIT010000001">
    <property type="protein sequence ID" value="NJB88129.1"/>
    <property type="molecule type" value="Genomic_DNA"/>
</dbReference>
<accession>A0A7X6B7B3</accession>
<name>A0A7X6B7B3_9SPHN</name>
<protein>
    <submittedName>
        <fullName evidence="1">Uncharacterized protein</fullName>
    </submittedName>
</protein>
<evidence type="ECO:0000313" key="2">
    <source>
        <dbReference type="Proteomes" id="UP000535078"/>
    </source>
</evidence>
<keyword evidence="2" id="KW-1185">Reference proteome</keyword>
<sequence>MRARFANQTIQFGFWRRVDPDERRSCVIQTHGIDHKGRYFAAPDQPHAGWTVLGLELRIFGVECLVKVVIGNPQIERFRAIFYPDAGNGDAT</sequence>
<evidence type="ECO:0000313" key="1">
    <source>
        <dbReference type="EMBL" id="NJB88129.1"/>
    </source>
</evidence>
<comment type="caution">
    <text evidence="1">The sequence shown here is derived from an EMBL/GenBank/DDBJ whole genome shotgun (WGS) entry which is preliminary data.</text>
</comment>
<dbReference type="RefSeq" id="WP_167918797.1">
    <property type="nucleotide sequence ID" value="NZ_JAATIT010000001.1"/>
</dbReference>
<gene>
    <name evidence="1" type="ORF">GGR90_000281</name>
</gene>
<proteinExistence type="predicted"/>
<organism evidence="1 2">
    <name type="scientific">Sphingopyxis italica</name>
    <dbReference type="NCBI Taxonomy" id="1129133"/>
    <lineage>
        <taxon>Bacteria</taxon>
        <taxon>Pseudomonadati</taxon>
        <taxon>Pseudomonadota</taxon>
        <taxon>Alphaproteobacteria</taxon>
        <taxon>Sphingomonadales</taxon>
        <taxon>Sphingomonadaceae</taxon>
        <taxon>Sphingopyxis</taxon>
    </lineage>
</organism>
<reference evidence="1 2" key="1">
    <citation type="submission" date="2020-03" db="EMBL/GenBank/DDBJ databases">
        <title>Genomic Encyclopedia of Type Strains, Phase IV (KMG-IV): sequencing the most valuable type-strain genomes for metagenomic binning, comparative biology and taxonomic classification.</title>
        <authorList>
            <person name="Goeker M."/>
        </authorList>
    </citation>
    <scope>NUCLEOTIDE SEQUENCE [LARGE SCALE GENOMIC DNA]</scope>
    <source>
        <strain evidence="1 2">DSM 25229</strain>
    </source>
</reference>
<dbReference type="AlphaFoldDB" id="A0A7X6B7B3"/>
<dbReference type="Proteomes" id="UP000535078">
    <property type="component" value="Unassembled WGS sequence"/>
</dbReference>